<dbReference type="InParanoid" id="A0A1X7UPZ9"/>
<accession>A0A1X7UPZ9</accession>
<feature type="domain" description="Endonuclease/exonuclease/phosphatase" evidence="1">
    <location>
        <begin position="43"/>
        <end position="155"/>
    </location>
</feature>
<evidence type="ECO:0000259" key="1">
    <source>
        <dbReference type="Pfam" id="PF14529"/>
    </source>
</evidence>
<sequence>MTGYMLVVMYLSQSHLLEISSSLLFTATNVELIMVQLNSSPPILLCRVYLPPKSPESSIHSLLSHLSSFSHLGPFILVGDFNFADIDWSSFYATCPSSRLFCNYLFTNNLVQLVDSPTHSHGNILDLIVTSHPELVTNITVGDASCCNVSDHQLVLFSVVSCISSSRNKPSYFYKYNDTDMDSISSYLSSLSVTPALQSEVESACFP</sequence>
<dbReference type="InterPro" id="IPR005135">
    <property type="entry name" value="Endo/exonuclease/phosphatase"/>
</dbReference>
<name>A0A1X7UPZ9_AMPQE</name>
<dbReference type="STRING" id="400682.A0A1X7UPZ9"/>
<dbReference type="SUPFAM" id="SSF56219">
    <property type="entry name" value="DNase I-like"/>
    <property type="match status" value="1"/>
</dbReference>
<protein>
    <recommendedName>
        <fullName evidence="1">Endonuclease/exonuclease/phosphatase domain-containing protein</fullName>
    </recommendedName>
</protein>
<dbReference type="GO" id="GO:0003824">
    <property type="term" value="F:catalytic activity"/>
    <property type="evidence" value="ECO:0007669"/>
    <property type="project" value="InterPro"/>
</dbReference>
<dbReference type="PANTHER" id="PTHR33395">
    <property type="entry name" value="TRANSCRIPTASE, PUTATIVE-RELATED-RELATED"/>
    <property type="match status" value="1"/>
</dbReference>
<dbReference type="AlphaFoldDB" id="A0A1X7UPZ9"/>
<proteinExistence type="predicted"/>
<dbReference type="InterPro" id="IPR036691">
    <property type="entry name" value="Endo/exonu/phosph_ase_sf"/>
</dbReference>
<dbReference type="PANTHER" id="PTHR33395:SF22">
    <property type="entry name" value="REVERSE TRANSCRIPTASE DOMAIN-CONTAINING PROTEIN"/>
    <property type="match status" value="1"/>
</dbReference>
<dbReference type="Gene3D" id="3.60.10.10">
    <property type="entry name" value="Endonuclease/exonuclease/phosphatase"/>
    <property type="match status" value="1"/>
</dbReference>
<dbReference type="EnsemblMetazoa" id="Aqu2.1.29726_001">
    <property type="protein sequence ID" value="Aqu2.1.29726_001"/>
    <property type="gene ID" value="Aqu2.1.29726"/>
</dbReference>
<organism evidence="2">
    <name type="scientific">Amphimedon queenslandica</name>
    <name type="common">Sponge</name>
    <dbReference type="NCBI Taxonomy" id="400682"/>
    <lineage>
        <taxon>Eukaryota</taxon>
        <taxon>Metazoa</taxon>
        <taxon>Porifera</taxon>
        <taxon>Demospongiae</taxon>
        <taxon>Heteroscleromorpha</taxon>
        <taxon>Haplosclerida</taxon>
        <taxon>Niphatidae</taxon>
        <taxon>Amphimedon</taxon>
    </lineage>
</organism>
<dbReference type="eggNOG" id="KOG1075">
    <property type="taxonomic scope" value="Eukaryota"/>
</dbReference>
<evidence type="ECO:0000313" key="2">
    <source>
        <dbReference type="EnsemblMetazoa" id="Aqu2.1.29726_001"/>
    </source>
</evidence>
<reference evidence="2" key="1">
    <citation type="submission" date="2017-05" db="UniProtKB">
        <authorList>
            <consortium name="EnsemblMetazoa"/>
        </authorList>
    </citation>
    <scope>IDENTIFICATION</scope>
</reference>
<dbReference type="Pfam" id="PF14529">
    <property type="entry name" value="Exo_endo_phos_2"/>
    <property type="match status" value="1"/>
</dbReference>
<dbReference type="GO" id="GO:0031012">
    <property type="term" value="C:extracellular matrix"/>
    <property type="evidence" value="ECO:0007669"/>
    <property type="project" value="TreeGrafter"/>
</dbReference>